<dbReference type="GO" id="GO:0004066">
    <property type="term" value="F:asparagine synthase (glutamine-hydrolyzing) activity"/>
    <property type="evidence" value="ECO:0007669"/>
    <property type="project" value="UniProtKB-EC"/>
</dbReference>
<dbReference type="PANTHER" id="PTHR43284">
    <property type="entry name" value="ASPARAGINE SYNTHETASE (GLUTAMINE-HYDROLYZING)"/>
    <property type="match status" value="1"/>
</dbReference>
<dbReference type="InterPro" id="IPR014729">
    <property type="entry name" value="Rossmann-like_a/b/a_fold"/>
</dbReference>
<accession>A0A101HL31</accession>
<reference evidence="6" key="1">
    <citation type="journal article" date="2015" name="MBio">
        <title>Genome-Resolved Metagenomic Analysis Reveals Roles for Candidate Phyla and Other Microbial Community Members in Biogeochemical Transformations in Oil Reservoirs.</title>
        <authorList>
            <person name="Hu P."/>
            <person name="Tom L."/>
            <person name="Singh A."/>
            <person name="Thomas B.C."/>
            <person name="Baker B.J."/>
            <person name="Piceno Y.M."/>
            <person name="Andersen G.L."/>
            <person name="Banfield J.F."/>
        </authorList>
    </citation>
    <scope>NUCLEOTIDE SEQUENCE [LARGE SCALE GENOMIC DNA]</scope>
</reference>
<comment type="catalytic activity">
    <reaction evidence="3">
        <text>L-aspartate + L-glutamine + ATP + H2O = L-asparagine + L-glutamate + AMP + diphosphate + H(+)</text>
        <dbReference type="Rhea" id="RHEA:12228"/>
        <dbReference type="ChEBI" id="CHEBI:15377"/>
        <dbReference type="ChEBI" id="CHEBI:15378"/>
        <dbReference type="ChEBI" id="CHEBI:29985"/>
        <dbReference type="ChEBI" id="CHEBI:29991"/>
        <dbReference type="ChEBI" id="CHEBI:30616"/>
        <dbReference type="ChEBI" id="CHEBI:33019"/>
        <dbReference type="ChEBI" id="CHEBI:58048"/>
        <dbReference type="ChEBI" id="CHEBI:58359"/>
        <dbReference type="ChEBI" id="CHEBI:456215"/>
        <dbReference type="EC" id="6.3.5.4"/>
    </reaction>
</comment>
<dbReference type="AlphaFoldDB" id="A0A101HL31"/>
<evidence type="ECO:0000259" key="4">
    <source>
        <dbReference type="Pfam" id="PF00733"/>
    </source>
</evidence>
<dbReference type="GO" id="GO:0006529">
    <property type="term" value="P:asparagine biosynthetic process"/>
    <property type="evidence" value="ECO:0007669"/>
    <property type="project" value="InterPro"/>
</dbReference>
<comment type="pathway">
    <text evidence="1">Amino-acid biosynthesis; L-asparagine biosynthesis; L-asparagine from L-aspartate (L-Gln route): step 1/1.</text>
</comment>
<dbReference type="EMBL" id="LGGP01000349">
    <property type="protein sequence ID" value="KUK78733.1"/>
    <property type="molecule type" value="Genomic_DNA"/>
</dbReference>
<evidence type="ECO:0000256" key="3">
    <source>
        <dbReference type="ARBA" id="ARBA00048741"/>
    </source>
</evidence>
<dbReference type="InterPro" id="IPR001962">
    <property type="entry name" value="Asn_synthase"/>
</dbReference>
<evidence type="ECO:0000313" key="6">
    <source>
        <dbReference type="Proteomes" id="UP000054092"/>
    </source>
</evidence>
<evidence type="ECO:0000256" key="2">
    <source>
        <dbReference type="ARBA" id="ARBA00012737"/>
    </source>
</evidence>
<dbReference type="EC" id="6.3.5.4" evidence="2"/>
<evidence type="ECO:0000256" key="1">
    <source>
        <dbReference type="ARBA" id="ARBA00005187"/>
    </source>
</evidence>
<feature type="domain" description="Asparagine synthetase" evidence="4">
    <location>
        <begin position="163"/>
        <end position="238"/>
    </location>
</feature>
<evidence type="ECO:0000313" key="5">
    <source>
        <dbReference type="EMBL" id="KUK78733.1"/>
    </source>
</evidence>
<dbReference type="InterPro" id="IPR051786">
    <property type="entry name" value="ASN_synthetase/amidase"/>
</dbReference>
<name>A0A101HL31_9BACT</name>
<dbReference type="PANTHER" id="PTHR43284:SF1">
    <property type="entry name" value="ASPARAGINE SYNTHETASE"/>
    <property type="match status" value="1"/>
</dbReference>
<dbReference type="PATRIC" id="fig|1184387.3.peg.33"/>
<organism evidence="5 6">
    <name type="scientific">Mesotoga prima</name>
    <dbReference type="NCBI Taxonomy" id="1184387"/>
    <lineage>
        <taxon>Bacteria</taxon>
        <taxon>Thermotogati</taxon>
        <taxon>Thermotogota</taxon>
        <taxon>Thermotogae</taxon>
        <taxon>Kosmotogales</taxon>
        <taxon>Kosmotogaceae</taxon>
        <taxon>Mesotoga</taxon>
    </lineage>
</organism>
<dbReference type="Pfam" id="PF00733">
    <property type="entry name" value="Asn_synthase"/>
    <property type="match status" value="1"/>
</dbReference>
<gene>
    <name evidence="5" type="ORF">XD94_1648</name>
</gene>
<dbReference type="SUPFAM" id="SSF52402">
    <property type="entry name" value="Adenine nucleotide alpha hydrolases-like"/>
    <property type="match status" value="1"/>
</dbReference>
<dbReference type="Proteomes" id="UP000054092">
    <property type="component" value="Unassembled WGS sequence"/>
</dbReference>
<sequence length="526" mass="61244">MFDLTLQDNRWLRRFYEGEELYSPAGSAVQPSTIEDFERLGITYVLKNREGIKIYTGIARQVPLYLDSKQKQVTDQPFYEAHEIDEESIVDLLAFGYVTGISTLLKSVTQFRAGKKVLVKNESETLSDILEGIPKTNQQFRSDVFSKRLETVLEEVFDEASLISKDRTIVVPLSGGYDSRLLACLLRKAGIENVICVNYGVKGAGKVESNPSREAASRLGYKWHYVEYTVKDLLNEMSTQEFENYFRVSHGFVSTPHVQEYLLMKKLYESFPGQKFTFAPGHSADFSAGSHITPMVLKANKSKRLDLLVSATLAKHFTLRKLPVPSEIYERVRRQLETLVSYGLEPYMAFETWNWFERQSKFIVNSIRLYEFFGHNWWLPFWDRRFIEFWFTVPVEQKKSKLFYDRFVEQMFFEPMGVAFDERTKRKAKNRKSLMMRLATIIPSANITMKAKDFYMKNRYHNPWGMDLIGEHLLNRFTARYQGPYQQLFQLINNSFSARGYDPNCYLAEVLAMLLLGQDFGVIRDA</sequence>
<dbReference type="Gene3D" id="3.40.50.620">
    <property type="entry name" value="HUPs"/>
    <property type="match status" value="1"/>
</dbReference>
<proteinExistence type="predicted"/>
<protein>
    <recommendedName>
        <fullName evidence="2">asparagine synthase (glutamine-hydrolyzing)</fullName>
        <ecNumber evidence="2">6.3.5.4</ecNumber>
    </recommendedName>
</protein>
<comment type="caution">
    <text evidence="5">The sequence shown here is derived from an EMBL/GenBank/DDBJ whole genome shotgun (WGS) entry which is preliminary data.</text>
</comment>